<name>A0ABY8R981_9FLAO</name>
<dbReference type="RefSeq" id="WP_282903933.1">
    <property type="nucleotide sequence ID" value="NZ_CP124855.1"/>
</dbReference>
<dbReference type="GO" id="GO:0016757">
    <property type="term" value="F:glycosyltransferase activity"/>
    <property type="evidence" value="ECO:0007669"/>
    <property type="project" value="UniProtKB-KW"/>
</dbReference>
<reference evidence="2 3" key="1">
    <citation type="submission" date="2023-05" db="EMBL/GenBank/DDBJ databases">
        <title>Genomic insight into Chryseobacterium sp. wdc7 isolated forest soil (Gotjawal).</title>
        <authorList>
            <person name="Park S.-J."/>
        </authorList>
    </citation>
    <scope>NUCLEOTIDE SEQUENCE [LARGE SCALE GENOMIC DNA]</scope>
    <source>
        <strain evidence="3">wdc7</strain>
    </source>
</reference>
<accession>A0ABY8R981</accession>
<dbReference type="PANTHER" id="PTHR12526">
    <property type="entry name" value="GLYCOSYLTRANSFERASE"/>
    <property type="match status" value="1"/>
</dbReference>
<dbReference type="Proteomes" id="UP001241656">
    <property type="component" value="Chromosome"/>
</dbReference>
<dbReference type="EMBL" id="CP124855">
    <property type="protein sequence ID" value="WHF50510.1"/>
    <property type="molecule type" value="Genomic_DNA"/>
</dbReference>
<gene>
    <name evidence="2" type="ORF">QGN23_08670</name>
</gene>
<dbReference type="Pfam" id="PF13439">
    <property type="entry name" value="Glyco_transf_4"/>
    <property type="match status" value="1"/>
</dbReference>
<evidence type="ECO:0000313" key="3">
    <source>
        <dbReference type="Proteomes" id="UP001241656"/>
    </source>
</evidence>
<keyword evidence="2" id="KW-0328">Glycosyltransferase</keyword>
<dbReference type="CDD" id="cd03801">
    <property type="entry name" value="GT4_PimA-like"/>
    <property type="match status" value="1"/>
</dbReference>
<feature type="domain" description="Glycosyltransferase subfamily 4-like N-terminal" evidence="1">
    <location>
        <begin position="25"/>
        <end position="185"/>
    </location>
</feature>
<dbReference type="Pfam" id="PF13692">
    <property type="entry name" value="Glyco_trans_1_4"/>
    <property type="match status" value="1"/>
</dbReference>
<protein>
    <submittedName>
        <fullName evidence="2">Glycosyltransferase family 4 protein</fullName>
        <ecNumber evidence="2">2.4.-.-</ecNumber>
    </submittedName>
</protein>
<dbReference type="SUPFAM" id="SSF53756">
    <property type="entry name" value="UDP-Glycosyltransferase/glycogen phosphorylase"/>
    <property type="match status" value="1"/>
</dbReference>
<dbReference type="Gene3D" id="3.40.50.2000">
    <property type="entry name" value="Glycogen Phosphorylase B"/>
    <property type="match status" value="2"/>
</dbReference>
<dbReference type="InterPro" id="IPR028098">
    <property type="entry name" value="Glyco_trans_4-like_N"/>
</dbReference>
<proteinExistence type="predicted"/>
<keyword evidence="3" id="KW-1185">Reference proteome</keyword>
<dbReference type="EC" id="2.4.-.-" evidence="2"/>
<sequence length="386" mass="43665">MTKKTKIAFLCSGSPTDKKIWSGTIYQMYQAFLAQGFEVEWIPVNRFTSLESQLFLTVENLHKKIFNRGFNRNHFILKAFSASRKLQKNLKKSDADLIFAPTTIADIAFLKTKKPILYLNDATFHQLLNYYGGMSGFGWLSKKTTVFLEKSAFQKADALVFSSSWAAKHSVNFYKVPAEKVSVIKFGSNSTAPEKISEKEYHGEITFLFLGVEWERKGGQIALDTIKILRERNYPVKLQVVGCTPPVSDPEAMNVIPFLNKNNPQEAQQIFDFLQNSHFMFMPTRADCTPISFCEAASYGLPVISTDTGGVSAVVESGKTGILLPLQAKAEQYADAIELLLRDPEKIKTLSYNARTQYENELNWTVWGEKIAQIIEFLLKKTKTKL</sequence>
<evidence type="ECO:0000313" key="2">
    <source>
        <dbReference type="EMBL" id="WHF50510.1"/>
    </source>
</evidence>
<evidence type="ECO:0000259" key="1">
    <source>
        <dbReference type="Pfam" id="PF13439"/>
    </source>
</evidence>
<organism evidence="2 3">
    <name type="scientific">Chryseobacterium gotjawalense</name>
    <dbReference type="NCBI Taxonomy" id="3042315"/>
    <lineage>
        <taxon>Bacteria</taxon>
        <taxon>Pseudomonadati</taxon>
        <taxon>Bacteroidota</taxon>
        <taxon>Flavobacteriia</taxon>
        <taxon>Flavobacteriales</taxon>
        <taxon>Weeksellaceae</taxon>
        <taxon>Chryseobacterium group</taxon>
        <taxon>Chryseobacterium</taxon>
    </lineage>
</organism>
<keyword evidence="2" id="KW-0808">Transferase</keyword>
<dbReference type="PANTHER" id="PTHR12526:SF637">
    <property type="entry name" value="GLYCOSYLTRANSFERASE EPSF-RELATED"/>
    <property type="match status" value="1"/>
</dbReference>